<dbReference type="EMBL" id="NESQ01000207">
    <property type="protein sequence ID" value="PUU76018.1"/>
    <property type="molecule type" value="Genomic_DNA"/>
</dbReference>
<organism evidence="1 2">
    <name type="scientific">Tuber borchii</name>
    <name type="common">White truffle</name>
    <dbReference type="NCBI Taxonomy" id="42251"/>
    <lineage>
        <taxon>Eukaryota</taxon>
        <taxon>Fungi</taxon>
        <taxon>Dikarya</taxon>
        <taxon>Ascomycota</taxon>
        <taxon>Pezizomycotina</taxon>
        <taxon>Pezizomycetes</taxon>
        <taxon>Pezizales</taxon>
        <taxon>Tuberaceae</taxon>
        <taxon>Tuber</taxon>
    </lineage>
</organism>
<accession>A0A2T6ZKK1</accession>
<dbReference type="Proteomes" id="UP000244722">
    <property type="component" value="Unassembled WGS sequence"/>
</dbReference>
<dbReference type="OrthoDB" id="10346854at2759"/>
<proteinExistence type="predicted"/>
<comment type="caution">
    <text evidence="1">The sequence shown here is derived from an EMBL/GenBank/DDBJ whole genome shotgun (WGS) entry which is preliminary data.</text>
</comment>
<protein>
    <submittedName>
        <fullName evidence="1">Uncharacterized protein</fullName>
    </submittedName>
</protein>
<evidence type="ECO:0000313" key="2">
    <source>
        <dbReference type="Proteomes" id="UP000244722"/>
    </source>
</evidence>
<keyword evidence="2" id="KW-1185">Reference proteome</keyword>
<dbReference type="AlphaFoldDB" id="A0A2T6ZKK1"/>
<name>A0A2T6ZKK1_TUBBO</name>
<evidence type="ECO:0000313" key="1">
    <source>
        <dbReference type="EMBL" id="PUU76018.1"/>
    </source>
</evidence>
<gene>
    <name evidence="1" type="ORF">B9Z19DRAFT_1151634</name>
</gene>
<reference evidence="1 2" key="1">
    <citation type="submission" date="2017-04" db="EMBL/GenBank/DDBJ databases">
        <title>Draft genome sequence of Tuber borchii Vittad., a whitish edible truffle.</title>
        <authorList>
            <consortium name="DOE Joint Genome Institute"/>
            <person name="Murat C."/>
            <person name="Kuo A."/>
            <person name="Barry K.W."/>
            <person name="Clum A."/>
            <person name="Dockter R.B."/>
            <person name="Fauchery L."/>
            <person name="Iotti M."/>
            <person name="Kohler A."/>
            <person name="Labutti K."/>
            <person name="Lindquist E.A."/>
            <person name="Lipzen A."/>
            <person name="Ohm R.A."/>
            <person name="Wang M."/>
            <person name="Grigoriev I.V."/>
            <person name="Zambonelli A."/>
            <person name="Martin F.M."/>
        </authorList>
    </citation>
    <scope>NUCLEOTIDE SEQUENCE [LARGE SCALE GENOMIC DNA]</scope>
    <source>
        <strain evidence="1 2">Tbo3840</strain>
    </source>
</reference>
<sequence length="216" mass="24116">MPCYMSPYPEFSKFLTKAPLGAAMQAHGSLPASTLLYTPPQFNCTLPVLLNPRLPKVPSLTLNCNVHGHKRPSFPAISIPALQYSRPLIQSTVACFGPRGVERMASHFLSKIEKTLYTVFRLKWQDPYNVLQGLARKIAGDFVSATIDGCRATLNSDHMLNLIEARLSDLLAKLEQDWDFACRFGGYGGELLCALWVERLKRAEGDDLERNFADKV</sequence>